<dbReference type="Proteomes" id="UP000375690">
    <property type="component" value="Unassembled WGS sequence"/>
</dbReference>
<name>A0A139KTG8_BACOV</name>
<accession>A0A139KTG8</accession>
<organism evidence="2 4">
    <name type="scientific">Bacteroides ovatus</name>
    <dbReference type="NCBI Taxonomy" id="28116"/>
    <lineage>
        <taxon>Bacteria</taxon>
        <taxon>Pseudomonadati</taxon>
        <taxon>Bacteroidota</taxon>
        <taxon>Bacteroidia</taxon>
        <taxon>Bacteroidales</taxon>
        <taxon>Bacteroidaceae</taxon>
        <taxon>Bacteroides</taxon>
    </lineage>
</organism>
<evidence type="ECO:0000313" key="2">
    <source>
        <dbReference type="EMBL" id="KAB1327303.1"/>
    </source>
</evidence>
<dbReference type="EMBL" id="VWFC01000009">
    <property type="protein sequence ID" value="KAB1327303.1"/>
    <property type="molecule type" value="Genomic_DNA"/>
</dbReference>
<keyword evidence="1" id="KW-0732">Signal</keyword>
<evidence type="ECO:0008006" key="5">
    <source>
        <dbReference type="Google" id="ProtNLM"/>
    </source>
</evidence>
<evidence type="ECO:0000313" key="4">
    <source>
        <dbReference type="Proteomes" id="UP000375690"/>
    </source>
</evidence>
<reference evidence="3" key="2">
    <citation type="submission" date="2022-10" db="EMBL/GenBank/DDBJ databases">
        <title>Human gut microbiome strain richness.</title>
        <authorList>
            <person name="Chen-Liaw A."/>
        </authorList>
    </citation>
    <scope>NUCLEOTIDE SEQUENCE</scope>
    <source>
        <strain evidence="3">F7_m1001271B151109d0_201107</strain>
    </source>
</reference>
<protein>
    <recommendedName>
        <fullName evidence="5">DUF4198 domain-containing protein</fullName>
    </recommendedName>
</protein>
<dbReference type="RefSeq" id="WP_004317208.1">
    <property type="nucleotide sequence ID" value="NZ_BAABYJ010000001.1"/>
</dbReference>
<proteinExistence type="predicted"/>
<evidence type="ECO:0000256" key="1">
    <source>
        <dbReference type="SAM" id="SignalP"/>
    </source>
</evidence>
<evidence type="ECO:0000313" key="3">
    <source>
        <dbReference type="EMBL" id="MDC2409552.1"/>
    </source>
</evidence>
<dbReference type="Proteomes" id="UP001214017">
    <property type="component" value="Unassembled WGS sequence"/>
</dbReference>
<dbReference type="AlphaFoldDB" id="A0A139KTG8"/>
<gene>
    <name evidence="2" type="ORF">F3B53_09975</name>
    <name evidence="3" type="ORF">PO240_16890</name>
</gene>
<comment type="caution">
    <text evidence="2">The sequence shown here is derived from an EMBL/GenBank/DDBJ whole genome shotgun (WGS) entry which is preliminary data.</text>
</comment>
<dbReference type="EMBL" id="JAQNWR010000012">
    <property type="protein sequence ID" value="MDC2409552.1"/>
    <property type="molecule type" value="Genomic_DNA"/>
</dbReference>
<sequence>MGILKCILIACSCLVWATHAFCVEVKDTIEYRAQVWVDKIDLERYGGEASFKKNLQQMFHNTTRFWNESPNKFNYYFRFVPADELCVYDIQGDKDRYGEFQRKAFGRLDLSKYDFVLFLALGAKNEGLSCGGGGASGQSVVMCYVREAHNIFTDALYPDQGTYSNLGHEYGHVRGATDLYQYMIAAEDNPVSHEKLTPPKCNMGTGYRVWSDYCSALFNYTAKMRPLDKDLSDKVFPRKLVIKVGKMGKPLSNCTVNFYGTRAGGKYNKRDVYPKAYRTYTTSKRGIIEITDLYKLYHPDMTDANIPPKEPQDLFPYSYWFSFLVEIIDEVGQKKYVWLPDVELQREHLETGNDTYTVNVTF</sequence>
<feature type="signal peptide" evidence="1">
    <location>
        <begin position="1"/>
        <end position="22"/>
    </location>
</feature>
<feature type="chain" id="PRO_5042681795" description="DUF4198 domain-containing protein" evidence="1">
    <location>
        <begin position="23"/>
        <end position="362"/>
    </location>
</feature>
<reference evidence="2 4" key="1">
    <citation type="journal article" date="2019" name="Nat. Med.">
        <title>A library of human gut bacterial isolates paired with longitudinal multiomics data enables mechanistic microbiome research.</title>
        <authorList>
            <person name="Poyet M."/>
            <person name="Groussin M."/>
            <person name="Gibbons S.M."/>
            <person name="Avila-Pacheco J."/>
            <person name="Jiang X."/>
            <person name="Kearney S.M."/>
            <person name="Perrotta A.R."/>
            <person name="Berdy B."/>
            <person name="Zhao S."/>
            <person name="Lieberman T.D."/>
            <person name="Swanson P.K."/>
            <person name="Smith M."/>
            <person name="Roesemann S."/>
            <person name="Alexander J.E."/>
            <person name="Rich S.A."/>
            <person name="Livny J."/>
            <person name="Vlamakis H."/>
            <person name="Clish C."/>
            <person name="Bullock K."/>
            <person name="Deik A."/>
            <person name="Scott J."/>
            <person name="Pierce K.A."/>
            <person name="Xavier R.J."/>
            <person name="Alm E.J."/>
        </authorList>
    </citation>
    <scope>NUCLEOTIDE SEQUENCE [LARGE SCALE GENOMIC DNA]</scope>
    <source>
        <strain evidence="2 4">BIOML-A2</strain>
    </source>
</reference>